<evidence type="ECO:0000256" key="2">
    <source>
        <dbReference type="ARBA" id="ARBA00022679"/>
    </source>
</evidence>
<sequence length="517" mass="58232">MTGIKASKHIVALLLPFWGHTKPMCSLLAKLVRVEHVYATVFVDESIYDKTSKETDKRFDLSKEQHLRNLIRIVSLTGSKDPFEWIPLQVAFIEQYRRLYASEPVPIAPGSDEKFEAIVAPQLVLLDFFAYHSLKGVRSISGKNVPIYAWQTGAAAAVLYMFGPEHLGGLGDLVEKLEKIEAEDEETRDKEILKIYRRNSGKLTKVPGLPPMYDYEFSPQLIAFEGNEAQLVKNAQSTFRFFEESDGIIHSTSHHYEGGALEGWREWLKDKPIYAIGPISSPPTMEEVKAELASNPISLEVEEFLNRAHDTHGPNSVLYMSFGTVWWSKEPEKIWAVVDALIEKGVPFLFSHASFIAVIPEEVTAKVKASGLGLMAPWLPQQMIFRHKACGWFLSHGGHNSIMESFTAGIPMIIWPFDADQPGNAANITMTHNAGYELYEVRNGLGLRPLHRLGNKSPEGTVEAVRREIREVLDKARGEDGKIKRENAQKLSVKFSEMWDEENGSGWRDLKKLVEGL</sequence>
<dbReference type="EMBL" id="NBII01000004">
    <property type="protein sequence ID" value="PAV19567.1"/>
    <property type="molecule type" value="Genomic_DNA"/>
</dbReference>
<evidence type="ECO:0000256" key="1">
    <source>
        <dbReference type="ARBA" id="ARBA00009995"/>
    </source>
</evidence>
<dbReference type="CDD" id="cd03784">
    <property type="entry name" value="GT1_Gtf-like"/>
    <property type="match status" value="1"/>
</dbReference>
<gene>
    <name evidence="3" type="ORF">PNOK_0450100</name>
</gene>
<reference evidence="3 4" key="1">
    <citation type="journal article" date="2017" name="Mol. Ecol.">
        <title>Comparative and population genomic landscape of Phellinus noxius: A hypervariable fungus causing root rot in trees.</title>
        <authorList>
            <person name="Chung C.L."/>
            <person name="Lee T.J."/>
            <person name="Akiba M."/>
            <person name="Lee H.H."/>
            <person name="Kuo T.H."/>
            <person name="Liu D."/>
            <person name="Ke H.M."/>
            <person name="Yokoi T."/>
            <person name="Roa M.B."/>
            <person name="Lu M.J."/>
            <person name="Chang Y.Y."/>
            <person name="Ann P.J."/>
            <person name="Tsai J.N."/>
            <person name="Chen C.Y."/>
            <person name="Tzean S.S."/>
            <person name="Ota Y."/>
            <person name="Hattori T."/>
            <person name="Sahashi N."/>
            <person name="Liou R.F."/>
            <person name="Kikuchi T."/>
            <person name="Tsai I.J."/>
        </authorList>
    </citation>
    <scope>NUCLEOTIDE SEQUENCE [LARGE SCALE GENOMIC DNA]</scope>
    <source>
        <strain evidence="3 4">FFPRI411160</strain>
    </source>
</reference>
<name>A0A286UIZ9_9AGAM</name>
<dbReference type="PANTHER" id="PTHR11926:SF774">
    <property type="entry name" value="UDP-GLYCOSYLTRANSFERASE 85A1-RELATED"/>
    <property type="match status" value="1"/>
</dbReference>
<dbReference type="GO" id="GO:0080043">
    <property type="term" value="F:quercetin 3-O-glucosyltransferase activity"/>
    <property type="evidence" value="ECO:0007669"/>
    <property type="project" value="TreeGrafter"/>
</dbReference>
<keyword evidence="4" id="KW-1185">Reference proteome</keyword>
<dbReference type="Proteomes" id="UP000217199">
    <property type="component" value="Unassembled WGS sequence"/>
</dbReference>
<comment type="similarity">
    <text evidence="1">Belongs to the UDP-glycosyltransferase family.</text>
</comment>
<dbReference type="InParanoid" id="A0A286UIZ9"/>
<dbReference type="Pfam" id="PF00201">
    <property type="entry name" value="UDPGT"/>
    <property type="match status" value="1"/>
</dbReference>
<accession>A0A286UIZ9</accession>
<proteinExistence type="inferred from homology"/>
<dbReference type="Gene3D" id="3.40.50.2000">
    <property type="entry name" value="Glycogen Phosphorylase B"/>
    <property type="match status" value="2"/>
</dbReference>
<dbReference type="PANTHER" id="PTHR11926">
    <property type="entry name" value="GLUCOSYL/GLUCURONOSYL TRANSFERASES"/>
    <property type="match status" value="1"/>
</dbReference>
<comment type="caution">
    <text evidence="3">The sequence shown here is derived from an EMBL/GenBank/DDBJ whole genome shotgun (WGS) entry which is preliminary data.</text>
</comment>
<dbReference type="InterPro" id="IPR002213">
    <property type="entry name" value="UDP_glucos_trans"/>
</dbReference>
<evidence type="ECO:0000313" key="3">
    <source>
        <dbReference type="EMBL" id="PAV19567.1"/>
    </source>
</evidence>
<protein>
    <submittedName>
        <fullName evidence="3">UDP-Glycosyltransferase glycogen phosphorylase</fullName>
    </submittedName>
</protein>
<keyword evidence="2" id="KW-0808">Transferase</keyword>
<organism evidence="3 4">
    <name type="scientific">Pyrrhoderma noxium</name>
    <dbReference type="NCBI Taxonomy" id="2282107"/>
    <lineage>
        <taxon>Eukaryota</taxon>
        <taxon>Fungi</taxon>
        <taxon>Dikarya</taxon>
        <taxon>Basidiomycota</taxon>
        <taxon>Agaricomycotina</taxon>
        <taxon>Agaricomycetes</taxon>
        <taxon>Hymenochaetales</taxon>
        <taxon>Hymenochaetaceae</taxon>
        <taxon>Pyrrhoderma</taxon>
    </lineage>
</organism>
<evidence type="ECO:0000313" key="4">
    <source>
        <dbReference type="Proteomes" id="UP000217199"/>
    </source>
</evidence>
<dbReference type="SUPFAM" id="SSF53756">
    <property type="entry name" value="UDP-Glycosyltransferase/glycogen phosphorylase"/>
    <property type="match status" value="1"/>
</dbReference>
<dbReference type="AlphaFoldDB" id="A0A286UIZ9"/>
<dbReference type="GO" id="GO:0080044">
    <property type="term" value="F:quercetin 7-O-glucosyltransferase activity"/>
    <property type="evidence" value="ECO:0007669"/>
    <property type="project" value="TreeGrafter"/>
</dbReference>
<dbReference type="OrthoDB" id="5835829at2759"/>